<dbReference type="EMBL" id="JTJR01000013">
    <property type="protein sequence ID" value="OBX05085.1"/>
    <property type="molecule type" value="Genomic_DNA"/>
</dbReference>
<dbReference type="Pfam" id="PF15586">
    <property type="entry name" value="Imm8"/>
    <property type="match status" value="1"/>
</dbReference>
<dbReference type="RefSeq" id="WP_065236995.1">
    <property type="nucleotide sequence ID" value="NZ_JTJR01000013.1"/>
</dbReference>
<name>A0A1A7PV97_9PAST</name>
<comment type="caution">
    <text evidence="1">The sequence shown here is derived from an EMBL/GenBank/DDBJ whole genome shotgun (WGS) entry which is preliminary data.</text>
</comment>
<protein>
    <submittedName>
        <fullName evidence="1">Uncharacterized protein</fullName>
    </submittedName>
</protein>
<evidence type="ECO:0000313" key="1">
    <source>
        <dbReference type="EMBL" id="OBX05085.1"/>
    </source>
</evidence>
<accession>A0A1A7PV97</accession>
<organism evidence="1 2">
    <name type="scientific">Gallibacterium genomosp. 3</name>
    <dbReference type="NCBI Taxonomy" id="505345"/>
    <lineage>
        <taxon>Bacteria</taxon>
        <taxon>Pseudomonadati</taxon>
        <taxon>Pseudomonadota</taxon>
        <taxon>Gammaproteobacteria</taxon>
        <taxon>Pasteurellales</taxon>
        <taxon>Pasteurellaceae</taxon>
        <taxon>Gallibacterium</taxon>
    </lineage>
</organism>
<reference evidence="1 2" key="1">
    <citation type="submission" date="2014-11" db="EMBL/GenBank/DDBJ databases">
        <title>Pan-genome of Gallibacterium spp.</title>
        <authorList>
            <person name="Kudirkiene E."/>
            <person name="Bojesen A.M."/>
        </authorList>
    </citation>
    <scope>NUCLEOTIDE SEQUENCE [LARGE SCALE GENOMIC DNA]</scope>
    <source>
        <strain evidence="1 2">59/S3/89</strain>
    </source>
</reference>
<evidence type="ECO:0000313" key="2">
    <source>
        <dbReference type="Proteomes" id="UP000092626"/>
    </source>
</evidence>
<dbReference type="STRING" id="505345.QV06_03635"/>
<dbReference type="InterPro" id="IPR028964">
    <property type="entry name" value="Imm8"/>
</dbReference>
<sequence>MYQAELKFITYDSPIGRDEAEKVCLSKEFCLSVCLGIGCKDDDAIEYFYLYIMDYNYLLKNEYSWGKNVLFVSNNDLDKIETIIRKTISSITGTSWDEIRNHLIYYMGSEYDNETYYHID</sequence>
<gene>
    <name evidence="1" type="ORF">QV06_03635</name>
</gene>
<proteinExistence type="predicted"/>
<dbReference type="AlphaFoldDB" id="A0A1A7PV97"/>
<dbReference type="Proteomes" id="UP000092626">
    <property type="component" value="Unassembled WGS sequence"/>
</dbReference>